<dbReference type="PATRIC" id="fig|1249627.3.peg.2956"/>
<dbReference type="NCBIfam" id="NF001204">
    <property type="entry name" value="PRK00166.1"/>
    <property type="match status" value="1"/>
</dbReference>
<keyword evidence="3 5" id="KW-0378">Hydrolase</keyword>
<accession>W9VBI8</accession>
<reference evidence="7 8" key="1">
    <citation type="submission" date="2012-11" db="EMBL/GenBank/DDBJ databases">
        <title>Genome assembly of Thiorhodococcus sp. AK35.</title>
        <authorList>
            <person name="Nupur N."/>
            <person name="Khatri I."/>
            <person name="Subramanian S."/>
            <person name="Pinnaka A."/>
        </authorList>
    </citation>
    <scope>NUCLEOTIDE SEQUENCE [LARGE SCALE GENOMIC DNA]</scope>
    <source>
        <strain evidence="7 8">AK35</strain>
    </source>
</reference>
<proteinExistence type="inferred from homology"/>
<dbReference type="eggNOG" id="COG0639">
    <property type="taxonomic scope" value="Bacteria"/>
</dbReference>
<sequence>MPTYAIGDIQGCHSELLRLLDLLDFDPGRDRLWLAGDLVNRGPDSLEVLRFVRNLGESAICVLGNHDLHLLALANGNAKHAKKSTLQSVIHASDREELLHWLRHQPLLHHDPELRATLIHAGLPPQWDLTQAISCAREVEAALRHDDDYLDFLDAMYGDKPARWSPQLSGLDRLRFITNCFTRLRFCTRDGTLALKEKGEIGTQTPGLMPWFQVPGRRTRQERIIFGHWSTLGYWSGDNVWAIDSGCLWGGALTALRIDHGPMEPVQLDCEGYLKPGSGG</sequence>
<dbReference type="Gene3D" id="3.60.21.10">
    <property type="match status" value="1"/>
</dbReference>
<evidence type="ECO:0000313" key="7">
    <source>
        <dbReference type="EMBL" id="EXJ14316.1"/>
    </source>
</evidence>
<keyword evidence="8" id="KW-1185">Reference proteome</keyword>
<dbReference type="AlphaFoldDB" id="W9VBI8"/>
<dbReference type="GO" id="GO:0008803">
    <property type="term" value="F:bis(5'-nucleosyl)-tetraphosphatase (symmetrical) activity"/>
    <property type="evidence" value="ECO:0007669"/>
    <property type="project" value="UniProtKB-UniRule"/>
</dbReference>
<comment type="caution">
    <text evidence="7">The sequence shown here is derived from an EMBL/GenBank/DDBJ whole genome shotgun (WGS) entry which is preliminary data.</text>
</comment>
<dbReference type="SUPFAM" id="SSF56300">
    <property type="entry name" value="Metallo-dependent phosphatases"/>
    <property type="match status" value="1"/>
</dbReference>
<dbReference type="EC" id="3.6.1.41" evidence="5"/>
<comment type="catalytic activity">
    <reaction evidence="4 5">
        <text>P(1),P(4)-bis(5'-adenosyl) tetraphosphate + H2O = 2 ADP + 2 H(+)</text>
        <dbReference type="Rhea" id="RHEA:24252"/>
        <dbReference type="ChEBI" id="CHEBI:15377"/>
        <dbReference type="ChEBI" id="CHEBI:15378"/>
        <dbReference type="ChEBI" id="CHEBI:58141"/>
        <dbReference type="ChEBI" id="CHEBI:456216"/>
        <dbReference type="EC" id="3.6.1.41"/>
    </reaction>
</comment>
<dbReference type="InterPro" id="IPR004617">
    <property type="entry name" value="ApaH"/>
</dbReference>
<dbReference type="NCBIfam" id="TIGR00668">
    <property type="entry name" value="apaH"/>
    <property type="match status" value="1"/>
</dbReference>
<dbReference type="OrthoDB" id="9807890at2"/>
<dbReference type="STRING" id="1249627.D779_2791"/>
<evidence type="ECO:0000256" key="4">
    <source>
        <dbReference type="ARBA" id="ARBA00049417"/>
    </source>
</evidence>
<feature type="domain" description="Calcineurin-like phosphoesterase" evidence="6">
    <location>
        <begin position="1"/>
        <end position="126"/>
    </location>
</feature>
<name>W9VBI8_9GAMM</name>
<evidence type="ECO:0000313" key="8">
    <source>
        <dbReference type="Proteomes" id="UP000019460"/>
    </source>
</evidence>
<dbReference type="Pfam" id="PF00149">
    <property type="entry name" value="Metallophos"/>
    <property type="match status" value="1"/>
</dbReference>
<evidence type="ECO:0000256" key="1">
    <source>
        <dbReference type="ARBA" id="ARBA00003413"/>
    </source>
</evidence>
<dbReference type="InterPro" id="IPR004843">
    <property type="entry name" value="Calcineurin-like_PHP"/>
</dbReference>
<gene>
    <name evidence="5" type="primary">apaH</name>
    <name evidence="7" type="ORF">D779_2791</name>
</gene>
<dbReference type="PANTHER" id="PTHR40942">
    <property type="match status" value="1"/>
</dbReference>
<dbReference type="EMBL" id="AONC01000043">
    <property type="protein sequence ID" value="EXJ14316.1"/>
    <property type="molecule type" value="Genomic_DNA"/>
</dbReference>
<dbReference type="PIRSF" id="PIRSF000903">
    <property type="entry name" value="B5n-ttraPtase_sm"/>
    <property type="match status" value="1"/>
</dbReference>
<dbReference type="HAMAP" id="MF_00199">
    <property type="entry name" value="ApaH"/>
    <property type="match status" value="1"/>
</dbReference>
<dbReference type="Proteomes" id="UP000019460">
    <property type="component" value="Unassembled WGS sequence"/>
</dbReference>
<dbReference type="RefSeq" id="WP_043755337.1">
    <property type="nucleotide sequence ID" value="NZ_AONC01000043.1"/>
</dbReference>
<dbReference type="PANTHER" id="PTHR40942:SF4">
    <property type="entry name" value="CYTOCHROME C5"/>
    <property type="match status" value="1"/>
</dbReference>
<organism evidence="7 8">
    <name type="scientific">Imhoffiella purpurea</name>
    <dbReference type="NCBI Taxonomy" id="1249627"/>
    <lineage>
        <taxon>Bacteria</taxon>
        <taxon>Pseudomonadati</taxon>
        <taxon>Pseudomonadota</taxon>
        <taxon>Gammaproteobacteria</taxon>
        <taxon>Chromatiales</taxon>
        <taxon>Chromatiaceae</taxon>
        <taxon>Imhoffiella</taxon>
    </lineage>
</organism>
<evidence type="ECO:0000256" key="2">
    <source>
        <dbReference type="ARBA" id="ARBA00005419"/>
    </source>
</evidence>
<evidence type="ECO:0000259" key="6">
    <source>
        <dbReference type="Pfam" id="PF00149"/>
    </source>
</evidence>
<protein>
    <recommendedName>
        <fullName evidence="5">Bis(5'-nucleosyl)-tetraphosphatase, symmetrical</fullName>
        <ecNumber evidence="5">3.6.1.41</ecNumber>
    </recommendedName>
    <alternativeName>
        <fullName evidence="5">Ap4A hydrolase</fullName>
    </alternativeName>
    <alternativeName>
        <fullName evidence="5">Diadenosine 5',5'''-P1,P4-tetraphosphate pyrophosphohydrolase</fullName>
    </alternativeName>
    <alternativeName>
        <fullName evidence="5">Diadenosine tetraphosphatase</fullName>
    </alternativeName>
</protein>
<comment type="function">
    <text evidence="1 5">Hydrolyzes diadenosine 5',5'''-P1,P4-tetraphosphate to yield ADP.</text>
</comment>
<evidence type="ECO:0000256" key="5">
    <source>
        <dbReference type="HAMAP-Rule" id="MF_00199"/>
    </source>
</evidence>
<evidence type="ECO:0000256" key="3">
    <source>
        <dbReference type="ARBA" id="ARBA00022801"/>
    </source>
</evidence>
<comment type="similarity">
    <text evidence="2 5">Belongs to the Ap4A hydrolase family.</text>
</comment>
<dbReference type="CDD" id="cd07422">
    <property type="entry name" value="MPP_ApaH"/>
    <property type="match status" value="1"/>
</dbReference>
<dbReference type="InterPro" id="IPR029052">
    <property type="entry name" value="Metallo-depent_PP-like"/>
</dbReference>